<dbReference type="EnsemblMetazoa" id="SSS_5785s_mrna">
    <property type="protein sequence ID" value="KAF7491541.1"/>
    <property type="gene ID" value="SSS_5785"/>
</dbReference>
<reference evidence="2" key="3">
    <citation type="submission" date="2022-06" db="UniProtKB">
        <authorList>
            <consortium name="EnsemblMetazoa"/>
        </authorList>
    </citation>
    <scope>IDENTIFICATION</scope>
</reference>
<dbReference type="EMBL" id="WVUK01000059">
    <property type="protein sequence ID" value="KAF7491541.1"/>
    <property type="molecule type" value="Genomic_DNA"/>
</dbReference>
<evidence type="ECO:0000313" key="1">
    <source>
        <dbReference type="EMBL" id="KAF7491541.1"/>
    </source>
</evidence>
<reference evidence="3" key="1">
    <citation type="journal article" date="2020" name="PLoS Negl. Trop. Dis.">
        <title>High-quality nuclear genome for Sarcoptes scabiei-A critical resource for a neglected parasite.</title>
        <authorList>
            <person name="Korhonen P.K."/>
            <person name="Gasser R.B."/>
            <person name="Ma G."/>
            <person name="Wang T."/>
            <person name="Stroehlein A.J."/>
            <person name="Young N.D."/>
            <person name="Ang C.S."/>
            <person name="Fernando D.D."/>
            <person name="Lu H.C."/>
            <person name="Taylor S."/>
            <person name="Reynolds S.L."/>
            <person name="Mofiz E."/>
            <person name="Najaraj S.H."/>
            <person name="Gowda H."/>
            <person name="Madugundu A."/>
            <person name="Renuse S."/>
            <person name="Holt D."/>
            <person name="Pandey A."/>
            <person name="Papenfuss A.T."/>
            <person name="Fischer K."/>
        </authorList>
    </citation>
    <scope>NUCLEOTIDE SEQUENCE [LARGE SCALE GENOMIC DNA]</scope>
</reference>
<dbReference type="AlphaFoldDB" id="A0A834R9Y6"/>
<protein>
    <submittedName>
        <fullName evidence="1 2">Uncharacterized protein</fullName>
    </submittedName>
</protein>
<evidence type="ECO:0000313" key="3">
    <source>
        <dbReference type="Proteomes" id="UP000070412"/>
    </source>
</evidence>
<dbReference type="Proteomes" id="UP000070412">
    <property type="component" value="Unassembled WGS sequence"/>
</dbReference>
<proteinExistence type="predicted"/>
<gene>
    <name evidence="1" type="ORF">SSS_5785</name>
</gene>
<evidence type="ECO:0000313" key="2">
    <source>
        <dbReference type="EnsemblMetazoa" id="KAF7491541.1"/>
    </source>
</evidence>
<sequence length="121" mass="13764">MISRPTFKILREPNSSKISLLQIKIFSHSLYITSFQNSSGPVFTLLSFSPDMARLQNIYIGCESSTIIHAPVTVHPSKSFSFTTELSTLCTHQNGAESQSYHRPIIICRIQRQFQKIQKTM</sequence>
<name>A0A834R9Y6_SARSC</name>
<organism evidence="1">
    <name type="scientific">Sarcoptes scabiei</name>
    <name type="common">Itch mite</name>
    <name type="synonym">Acarus scabiei</name>
    <dbReference type="NCBI Taxonomy" id="52283"/>
    <lineage>
        <taxon>Eukaryota</taxon>
        <taxon>Metazoa</taxon>
        <taxon>Ecdysozoa</taxon>
        <taxon>Arthropoda</taxon>
        <taxon>Chelicerata</taxon>
        <taxon>Arachnida</taxon>
        <taxon>Acari</taxon>
        <taxon>Acariformes</taxon>
        <taxon>Sarcoptiformes</taxon>
        <taxon>Astigmata</taxon>
        <taxon>Psoroptidia</taxon>
        <taxon>Sarcoptoidea</taxon>
        <taxon>Sarcoptidae</taxon>
        <taxon>Sarcoptinae</taxon>
        <taxon>Sarcoptes</taxon>
    </lineage>
</organism>
<reference evidence="1" key="2">
    <citation type="submission" date="2020-01" db="EMBL/GenBank/DDBJ databases">
        <authorList>
            <person name="Korhonen P.K.K."/>
            <person name="Guangxu M.G."/>
            <person name="Wang T.W."/>
            <person name="Stroehlein A.J.S."/>
            <person name="Young N.D."/>
            <person name="Ang C.-S.A."/>
            <person name="Fernando D.W.F."/>
            <person name="Lu H.L."/>
            <person name="Taylor S.T."/>
            <person name="Ehtesham M.E.M."/>
            <person name="Najaraj S.H.N."/>
            <person name="Harsha G.H.G."/>
            <person name="Madugundu A.M."/>
            <person name="Renuse S.R."/>
            <person name="Holt D.H."/>
            <person name="Pandey A.P."/>
            <person name="Papenfuss A.P."/>
            <person name="Gasser R.B.G."/>
            <person name="Fischer K.F."/>
        </authorList>
    </citation>
    <scope>NUCLEOTIDE SEQUENCE</scope>
    <source>
        <strain evidence="1">SSS_KF_BRIS2020</strain>
    </source>
</reference>
<keyword evidence="3" id="KW-1185">Reference proteome</keyword>
<accession>A0A834R9Y6</accession>